<keyword evidence="2" id="KW-0812">Transmembrane</keyword>
<evidence type="ECO:0000313" key="4">
    <source>
        <dbReference type="Proteomes" id="UP000243719"/>
    </source>
</evidence>
<protein>
    <recommendedName>
        <fullName evidence="5">Lysozyme</fullName>
    </recommendedName>
</protein>
<evidence type="ECO:0000256" key="2">
    <source>
        <dbReference type="SAM" id="Phobius"/>
    </source>
</evidence>
<evidence type="ECO:0000256" key="1">
    <source>
        <dbReference type="SAM" id="MobiDB-lite"/>
    </source>
</evidence>
<reference evidence="4" key="1">
    <citation type="submission" date="2016-09" db="EMBL/GenBank/DDBJ databases">
        <authorList>
            <person name="Varghese N."/>
            <person name="Submissions S."/>
        </authorList>
    </citation>
    <scope>NUCLEOTIDE SEQUENCE [LARGE SCALE GENOMIC DNA]</scope>
    <source>
        <strain evidence="4">JS23</strain>
    </source>
</reference>
<dbReference type="Proteomes" id="UP000243719">
    <property type="component" value="Unassembled WGS sequence"/>
</dbReference>
<keyword evidence="2" id="KW-1133">Transmembrane helix</keyword>
<sequence length="184" mass="18800">MSPYLIAGIGALGIAIGAGAMHVLYDAPRLADEKAAHARDGEQCAVNARAVAAAAEKAASEAIAKQTAMQQAADAAQAQLAQERKDREQVDQRYRAAVSAGTERVRVAVRNCAANSAAGGGAVPDDSKSAGGSNDATTTADLDPALASRLFGVAQTDDAEIEKLRQLQAWACVVKPDAPACATQ</sequence>
<proteinExistence type="predicted"/>
<dbReference type="STRING" id="1770053.SAMN05216551_107127"/>
<dbReference type="AlphaFoldDB" id="A0A1H2PQQ4"/>
<organism evidence="3 4">
    <name type="scientific">Chitinasiproducens palmae</name>
    <dbReference type="NCBI Taxonomy" id="1770053"/>
    <lineage>
        <taxon>Bacteria</taxon>
        <taxon>Pseudomonadati</taxon>
        <taxon>Pseudomonadota</taxon>
        <taxon>Betaproteobacteria</taxon>
        <taxon>Burkholderiales</taxon>
        <taxon>Burkholderiaceae</taxon>
        <taxon>Chitinasiproducens</taxon>
    </lineage>
</organism>
<feature type="transmembrane region" description="Helical" evidence="2">
    <location>
        <begin position="6"/>
        <end position="25"/>
    </location>
</feature>
<accession>A0A1H2PQQ4</accession>
<keyword evidence="2" id="KW-0472">Membrane</keyword>
<keyword evidence="4" id="KW-1185">Reference proteome</keyword>
<gene>
    <name evidence="3" type="ORF">SAMN05216551_107127</name>
</gene>
<feature type="region of interest" description="Disordered" evidence="1">
    <location>
        <begin position="116"/>
        <end position="140"/>
    </location>
</feature>
<evidence type="ECO:0000313" key="3">
    <source>
        <dbReference type="EMBL" id="SDV49174.1"/>
    </source>
</evidence>
<dbReference type="EMBL" id="FNLO01000007">
    <property type="protein sequence ID" value="SDV49174.1"/>
    <property type="molecule type" value="Genomic_DNA"/>
</dbReference>
<name>A0A1H2PQQ4_9BURK</name>
<evidence type="ECO:0008006" key="5">
    <source>
        <dbReference type="Google" id="ProtNLM"/>
    </source>
</evidence>